<evidence type="ECO:0000256" key="1">
    <source>
        <dbReference type="SAM" id="MobiDB-lite"/>
    </source>
</evidence>
<dbReference type="AlphaFoldDB" id="A0A0R3RJF2"/>
<name>A0A0R3RJF2_9BILA</name>
<feature type="compositionally biased region" description="Low complexity" evidence="1">
    <location>
        <begin position="113"/>
        <end position="132"/>
    </location>
</feature>
<feature type="compositionally biased region" description="Polar residues" evidence="1">
    <location>
        <begin position="60"/>
        <end position="77"/>
    </location>
</feature>
<accession>A0A0R3RJF2</accession>
<feature type="region of interest" description="Disordered" evidence="1">
    <location>
        <begin position="59"/>
        <end position="97"/>
    </location>
</feature>
<feature type="region of interest" description="Disordered" evidence="1">
    <location>
        <begin position="111"/>
        <end position="149"/>
    </location>
</feature>
<dbReference type="STRING" id="1147741.A0A0R3RJF2"/>
<dbReference type="WBParaSite" id="EEL_0000161101-mRNA-1">
    <property type="protein sequence ID" value="EEL_0000161101-mRNA-1"/>
    <property type="gene ID" value="EEL_0000161101"/>
</dbReference>
<feature type="compositionally biased region" description="Polar residues" evidence="1">
    <location>
        <begin position="133"/>
        <end position="149"/>
    </location>
</feature>
<evidence type="ECO:0000313" key="2">
    <source>
        <dbReference type="Proteomes" id="UP000050640"/>
    </source>
</evidence>
<evidence type="ECO:0000313" key="3">
    <source>
        <dbReference type="WBParaSite" id="EEL_0000161101-mRNA-1"/>
    </source>
</evidence>
<feature type="region of interest" description="Disordered" evidence="1">
    <location>
        <begin position="1"/>
        <end position="24"/>
    </location>
</feature>
<protein>
    <submittedName>
        <fullName evidence="3">CG5993</fullName>
    </submittedName>
</protein>
<feature type="compositionally biased region" description="Low complexity" evidence="1">
    <location>
        <begin position="78"/>
        <end position="88"/>
    </location>
</feature>
<keyword evidence="2" id="KW-1185">Reference proteome</keyword>
<feature type="compositionally biased region" description="Low complexity" evidence="1">
    <location>
        <begin position="1"/>
        <end position="18"/>
    </location>
</feature>
<sequence>YQPQQQPLQYQPQLQPYPTRNPEDEAYLREVEEYDHFWENEHARTATYYQQPQRAYATDIRNNNGGTSELQQLNPQLQASSAQNQQQNVPYYSAHSSKPFVVTNPTQLINPMQQQQQQQQQQQWQQGALQQQNSGAKSATSSPLKSSNPFIVNLDTLSQSIFGTIFGNQR</sequence>
<dbReference type="Proteomes" id="UP000050640">
    <property type="component" value="Unplaced"/>
</dbReference>
<reference evidence="3" key="1">
    <citation type="submission" date="2017-02" db="UniProtKB">
        <authorList>
            <consortium name="WormBaseParasite"/>
        </authorList>
    </citation>
    <scope>IDENTIFICATION</scope>
</reference>
<organism evidence="2 3">
    <name type="scientific">Elaeophora elaphi</name>
    <dbReference type="NCBI Taxonomy" id="1147741"/>
    <lineage>
        <taxon>Eukaryota</taxon>
        <taxon>Metazoa</taxon>
        <taxon>Ecdysozoa</taxon>
        <taxon>Nematoda</taxon>
        <taxon>Chromadorea</taxon>
        <taxon>Rhabditida</taxon>
        <taxon>Spirurina</taxon>
        <taxon>Spiruromorpha</taxon>
        <taxon>Filarioidea</taxon>
        <taxon>Onchocercidae</taxon>
        <taxon>Elaeophora</taxon>
    </lineage>
</organism>
<proteinExistence type="predicted"/>